<reference evidence="1" key="1">
    <citation type="journal article" date="2015" name="ISME J.">
        <title>Draft Genome Sequence of Streptomyces incarnatus NRRL8089, which Produces the Nucleoside Antibiotic Sinefungin.</title>
        <authorList>
            <person name="Oshima K."/>
            <person name="Hattori M."/>
            <person name="Shimizu H."/>
            <person name="Fukuda K."/>
            <person name="Nemoto M."/>
            <person name="Inagaki K."/>
            <person name="Tamura T."/>
        </authorList>
    </citation>
    <scope>NUCLEOTIDE SEQUENCE</scope>
    <source>
        <strain evidence="1">FACHB-1375</strain>
    </source>
</reference>
<evidence type="ECO:0000313" key="1">
    <source>
        <dbReference type="EMBL" id="MBD2181644.1"/>
    </source>
</evidence>
<dbReference type="Proteomes" id="UP000641646">
    <property type="component" value="Unassembled WGS sequence"/>
</dbReference>
<organism evidence="1 2">
    <name type="scientific">Aerosakkonema funiforme FACHB-1375</name>
    <dbReference type="NCBI Taxonomy" id="2949571"/>
    <lineage>
        <taxon>Bacteria</taxon>
        <taxon>Bacillati</taxon>
        <taxon>Cyanobacteriota</taxon>
        <taxon>Cyanophyceae</taxon>
        <taxon>Oscillatoriophycideae</taxon>
        <taxon>Aerosakkonematales</taxon>
        <taxon>Aerosakkonemataceae</taxon>
        <taxon>Aerosakkonema</taxon>
    </lineage>
</organism>
<gene>
    <name evidence="1" type="ORF">H6G03_11075</name>
</gene>
<name>A0A926ZGK5_9CYAN</name>
<evidence type="ECO:0000313" key="2">
    <source>
        <dbReference type="Proteomes" id="UP000641646"/>
    </source>
</evidence>
<protein>
    <submittedName>
        <fullName evidence="1">Uncharacterized protein</fullName>
    </submittedName>
</protein>
<dbReference type="EMBL" id="JACJPW010000023">
    <property type="protein sequence ID" value="MBD2181644.1"/>
    <property type="molecule type" value="Genomic_DNA"/>
</dbReference>
<dbReference type="RefSeq" id="WP_190464449.1">
    <property type="nucleotide sequence ID" value="NZ_JACJPW010000023.1"/>
</dbReference>
<reference evidence="1" key="2">
    <citation type="submission" date="2020-08" db="EMBL/GenBank/DDBJ databases">
        <authorList>
            <person name="Chen M."/>
            <person name="Teng W."/>
            <person name="Zhao L."/>
            <person name="Hu C."/>
            <person name="Zhou Y."/>
            <person name="Han B."/>
            <person name="Song L."/>
            <person name="Shu W."/>
        </authorList>
    </citation>
    <scope>NUCLEOTIDE SEQUENCE</scope>
    <source>
        <strain evidence="1">FACHB-1375</strain>
    </source>
</reference>
<keyword evidence="2" id="KW-1185">Reference proteome</keyword>
<accession>A0A926ZGK5</accession>
<sequence length="107" mass="12603">MTIQISVDEMEQFFKRLIQRIKDDKIDFIDVETDYYWIINSDVWDNFDVTPDISVGSLIDDWNSLQKVLTSEQMVTYLDYDRFASILRALSETISPLKKKNIENSSP</sequence>
<dbReference type="AlphaFoldDB" id="A0A926ZGK5"/>
<proteinExistence type="predicted"/>
<comment type="caution">
    <text evidence="1">The sequence shown here is derived from an EMBL/GenBank/DDBJ whole genome shotgun (WGS) entry which is preliminary data.</text>
</comment>